<keyword evidence="3" id="KW-1185">Reference proteome</keyword>
<feature type="region of interest" description="Disordered" evidence="1">
    <location>
        <begin position="274"/>
        <end position="295"/>
    </location>
</feature>
<dbReference type="STRING" id="984486.A0A1E3QXF7"/>
<organism evidence="2 3">
    <name type="scientific">Babjeviella inositovora NRRL Y-12698</name>
    <dbReference type="NCBI Taxonomy" id="984486"/>
    <lineage>
        <taxon>Eukaryota</taxon>
        <taxon>Fungi</taxon>
        <taxon>Dikarya</taxon>
        <taxon>Ascomycota</taxon>
        <taxon>Saccharomycotina</taxon>
        <taxon>Pichiomycetes</taxon>
        <taxon>Serinales incertae sedis</taxon>
        <taxon>Babjeviella</taxon>
    </lineage>
</organism>
<feature type="compositionally biased region" description="Acidic residues" evidence="1">
    <location>
        <begin position="281"/>
        <end position="295"/>
    </location>
</feature>
<gene>
    <name evidence="2" type="ORF">BABINDRAFT_158956</name>
</gene>
<dbReference type="GeneID" id="30145229"/>
<evidence type="ECO:0000313" key="3">
    <source>
        <dbReference type="Proteomes" id="UP000094336"/>
    </source>
</evidence>
<reference evidence="3" key="1">
    <citation type="submission" date="2016-05" db="EMBL/GenBank/DDBJ databases">
        <title>Comparative genomics of biotechnologically important yeasts.</title>
        <authorList>
            <consortium name="DOE Joint Genome Institute"/>
            <person name="Riley R."/>
            <person name="Haridas S."/>
            <person name="Wolfe K.H."/>
            <person name="Lopes M.R."/>
            <person name="Hittinger C.T."/>
            <person name="Goker M."/>
            <person name="Salamov A."/>
            <person name="Wisecaver J."/>
            <person name="Long T.M."/>
            <person name="Aerts A.L."/>
            <person name="Barry K."/>
            <person name="Choi C."/>
            <person name="Clum A."/>
            <person name="Coughlan A.Y."/>
            <person name="Deshpande S."/>
            <person name="Douglass A.P."/>
            <person name="Hanson S.J."/>
            <person name="Klenk H.-P."/>
            <person name="Labutti K."/>
            <person name="Lapidus A."/>
            <person name="Lindquist E."/>
            <person name="Lipzen A."/>
            <person name="Meier-Kolthoff J.P."/>
            <person name="Ohm R.A."/>
            <person name="Otillar R.P."/>
            <person name="Pangilinan J."/>
            <person name="Peng Y."/>
            <person name="Rokas A."/>
            <person name="Rosa C.A."/>
            <person name="Scheuner C."/>
            <person name="Sibirny A.A."/>
            <person name="Slot J.C."/>
            <person name="Stielow J.B."/>
            <person name="Sun H."/>
            <person name="Kurtzman C.P."/>
            <person name="Blackwell M."/>
            <person name="Grigoriev I.V."/>
            <person name="Jeffries T.W."/>
        </authorList>
    </citation>
    <scope>NUCLEOTIDE SEQUENCE [LARGE SCALE GENOMIC DNA]</scope>
    <source>
        <strain evidence="3">NRRL Y-12698</strain>
    </source>
</reference>
<feature type="region of interest" description="Disordered" evidence="1">
    <location>
        <begin position="1"/>
        <end position="176"/>
    </location>
</feature>
<feature type="compositionally biased region" description="Polar residues" evidence="1">
    <location>
        <begin position="730"/>
        <end position="742"/>
    </location>
</feature>
<evidence type="ECO:0000256" key="1">
    <source>
        <dbReference type="SAM" id="MobiDB-lite"/>
    </source>
</evidence>
<dbReference type="Proteomes" id="UP000094336">
    <property type="component" value="Unassembled WGS sequence"/>
</dbReference>
<evidence type="ECO:0000313" key="2">
    <source>
        <dbReference type="EMBL" id="ODQ82336.1"/>
    </source>
</evidence>
<feature type="region of interest" description="Disordered" evidence="1">
    <location>
        <begin position="623"/>
        <end position="666"/>
    </location>
</feature>
<protein>
    <submittedName>
        <fullName evidence="2">Uncharacterized protein</fullName>
    </submittedName>
</protein>
<feature type="region of interest" description="Disordered" evidence="1">
    <location>
        <begin position="722"/>
        <end position="763"/>
    </location>
</feature>
<name>A0A1E3QXF7_9ASCO</name>
<accession>A0A1E3QXF7</accession>
<feature type="compositionally biased region" description="Polar residues" evidence="1">
    <location>
        <begin position="344"/>
        <end position="361"/>
    </location>
</feature>
<dbReference type="AlphaFoldDB" id="A0A1E3QXF7"/>
<dbReference type="RefSeq" id="XP_018987664.1">
    <property type="nucleotide sequence ID" value="XM_019127376.1"/>
</dbReference>
<proteinExistence type="predicted"/>
<dbReference type="EMBL" id="KV454426">
    <property type="protein sequence ID" value="ODQ82336.1"/>
    <property type="molecule type" value="Genomic_DNA"/>
</dbReference>
<sequence length="821" mass="91989">MSGHSPTRLALMKKRPVGRKLSSFEQVMSFEERKPQENVNSTSPRGGYEEVGDKDSDDGTEPQGPPTWANNNSHTSHFAPYPLQHRPPPGFMVPPDSNFLPPGMMNPQQYSSGFGQFPPHMVPPQYLQFPHLQPQSTPDEPPQSPPKSGGRESNSPRSKASSDDEADDDKNPSRSVLYALSHPPFPYFSHANGMGFPPPPPPGYPMMFPPFPMMHPMFFNGSSFQFFPPMSPRTAVSTLLTASENLPELDMDVAGTACVLYDIQSALTKEWKEEQRKYNEGEDDHDSESSASEEVDFETVEYDRYAYKRFDILRKQIPGEFICVHEEAHKSVSLRSRIPRDDVSSNGYRTEQQSTATKLPTRKQIQSDVSDLLKSYDQDLIYANGNNREKRRQILYSAYSKLEAYNHKHQELLYMVRRQELVSKLAGLEACVKPSYSQMVPFASSAVSIKDEELAEIELDLSEERDLELVRLKYFAEFQKAQEVVSFLSQCQDNFDQMHGKTIEKLLNLKAYLVNQKEVLEEVLESPEDDELFKLGTIKSEKLANLGFGYYLMDSSKLQNVFKQTLVTSNVLPPPELLHNGTVPSTPAPLIFEPRELSFPMTSSESDSTLYKSGKVAAREEADVVDASLPLGKRRGGPRNTQATDSATKPNDPKRPKLAQASLQGSSVGFKLEHRAPAEFLPMIKEEELMSINKHVTAEYIRDNIKSHKGAPSLNRKQALEKNTHHATPPQDTAQEFSSSESEVLGTHGSGNGSKSRKARNCNRVSTLKSQFGGGLDEPQGDSQREGKLLNKIMKQYVSPDSLDTESIDADLVLLGRASRW</sequence>
<feature type="region of interest" description="Disordered" evidence="1">
    <location>
        <begin position="339"/>
        <end position="361"/>
    </location>
</feature>
<feature type="compositionally biased region" description="Polar residues" evidence="1">
    <location>
        <begin position="639"/>
        <end position="649"/>
    </location>
</feature>